<organism evidence="2 3">
    <name type="scientific">Punica granatum</name>
    <name type="common">Pomegranate</name>
    <dbReference type="NCBI Taxonomy" id="22663"/>
    <lineage>
        <taxon>Eukaryota</taxon>
        <taxon>Viridiplantae</taxon>
        <taxon>Streptophyta</taxon>
        <taxon>Embryophyta</taxon>
        <taxon>Tracheophyta</taxon>
        <taxon>Spermatophyta</taxon>
        <taxon>Magnoliopsida</taxon>
        <taxon>eudicotyledons</taxon>
        <taxon>Gunneridae</taxon>
        <taxon>Pentapetalae</taxon>
        <taxon>rosids</taxon>
        <taxon>malvids</taxon>
        <taxon>Myrtales</taxon>
        <taxon>Lythraceae</taxon>
        <taxon>Punica</taxon>
    </lineage>
</organism>
<accession>A0A2I0HGP3</accession>
<feature type="compositionally biased region" description="Basic and acidic residues" evidence="1">
    <location>
        <begin position="1"/>
        <end position="12"/>
    </location>
</feature>
<name>A0A2I0HGP3_PUNGR</name>
<dbReference type="Proteomes" id="UP000233551">
    <property type="component" value="Unassembled WGS sequence"/>
</dbReference>
<feature type="non-terminal residue" evidence="2">
    <location>
        <position position="43"/>
    </location>
</feature>
<gene>
    <name evidence="2" type="ORF">CRG98_049083</name>
</gene>
<evidence type="ECO:0000256" key="1">
    <source>
        <dbReference type="SAM" id="MobiDB-lite"/>
    </source>
</evidence>
<evidence type="ECO:0000313" key="2">
    <source>
        <dbReference type="EMBL" id="PKI26228.1"/>
    </source>
</evidence>
<protein>
    <submittedName>
        <fullName evidence="2">Uncharacterized protein</fullName>
    </submittedName>
</protein>
<keyword evidence="3" id="KW-1185">Reference proteome</keyword>
<dbReference type="EMBL" id="PGOL01034413">
    <property type="protein sequence ID" value="PKI26228.1"/>
    <property type="molecule type" value="Genomic_DNA"/>
</dbReference>
<proteinExistence type="predicted"/>
<evidence type="ECO:0000313" key="3">
    <source>
        <dbReference type="Proteomes" id="UP000233551"/>
    </source>
</evidence>
<feature type="region of interest" description="Disordered" evidence="1">
    <location>
        <begin position="1"/>
        <end position="43"/>
    </location>
</feature>
<reference evidence="2 3" key="1">
    <citation type="submission" date="2017-11" db="EMBL/GenBank/DDBJ databases">
        <title>De-novo sequencing of pomegranate (Punica granatum L.) genome.</title>
        <authorList>
            <person name="Akparov Z."/>
            <person name="Amiraslanov A."/>
            <person name="Hajiyeva S."/>
            <person name="Abbasov M."/>
            <person name="Kaur K."/>
            <person name="Hamwieh A."/>
            <person name="Solovyev V."/>
            <person name="Salamov A."/>
            <person name="Braich B."/>
            <person name="Kosarev P."/>
            <person name="Mahmoud A."/>
            <person name="Hajiyev E."/>
            <person name="Babayeva S."/>
            <person name="Izzatullayeva V."/>
            <person name="Mammadov A."/>
            <person name="Mammadov A."/>
            <person name="Sharifova S."/>
            <person name="Ojaghi J."/>
            <person name="Eynullazada K."/>
            <person name="Bayramov B."/>
            <person name="Abdulazimova A."/>
            <person name="Shahmuradov I."/>
        </authorList>
    </citation>
    <scope>NUCLEOTIDE SEQUENCE [LARGE SCALE GENOMIC DNA]</scope>
    <source>
        <strain evidence="3">cv. AG2017</strain>
        <tissue evidence="2">Leaf</tissue>
    </source>
</reference>
<dbReference type="AlphaFoldDB" id="A0A2I0HGP3"/>
<sequence>MTPEQESSREVPEGDDACAKKWSGTYPKGTGPCAEKLSERTRR</sequence>
<comment type="caution">
    <text evidence="2">The sequence shown here is derived from an EMBL/GenBank/DDBJ whole genome shotgun (WGS) entry which is preliminary data.</text>
</comment>